<sequence length="820" mass="89350">MSRWFLEDPSGDSWILHLPGYWGVDGMLEELHRAGPVAVIDGIGGTVPAPPEVGPSGLSGEAANGLVVLLWPGLLADDVLDDVLALFLKGRRRLLVMVRSSHDLPVRLADLEAAGRLRSVIPGSLSVRDLGAQARRRLGGPMSLMVLRRLQRLSAGRPVLADRLLELAQDVGVIREFSGYWEWDGDEEALHGALAEVADGVLTGLDQEEMELLTLVAVTGRLPERHAVTASGDRAFRSLMAQGILAYEDQAARGFADIRISAEAVRSMIVTRMRWTDHLRWWYERGRHIPADSGGIASWTALTWWRVRATGPIDDATAEKLARQSLAGSWYRTVRELVDLTEVPSATLLVLAARADHALGDVDSALRRLARLPSAADSAEIRQAILVAERIRIFHPERAGAVAAELRRRAGDESPTPVLDRIRALAHDAGATDELLGELRDLRAVVNCEESLVSLLWAGVLLGFRHQPDIGREVLSTLIDALRREGGYPDLEECAVAVLLLISATSGWRIDMLRVETDVSNERRLRSPGLAGVADQLAAVAALQDDRLHLAHRHASSAARIHARGDSFGQHWFSQALAVGAAGCMPGRSPAREESPVGALGPAEGFPWLRLVGEGLRDLAAGHSPEELRTRLEGLAAEAEEAGETVQAQVLLLLALLRGSPAAAQRVMASPWKDDPGRARLTALLAEAQNTDAVARTLDVAEHLLVTHSRLFGLSVLARLWDRRAQLERPLRIRLINLVLDTQRREGEDPSVLSRTFDLELDARERAVLEGLRAGHPISRIARGLSLSPRTVEAAISALLHRFGCDNRMELLSLRLGAKD</sequence>
<organism evidence="2 3">
    <name type="scientific">Nesterenkonia xinjiangensis</name>
    <dbReference type="NCBI Taxonomy" id="225327"/>
    <lineage>
        <taxon>Bacteria</taxon>
        <taxon>Bacillati</taxon>
        <taxon>Actinomycetota</taxon>
        <taxon>Actinomycetes</taxon>
        <taxon>Micrococcales</taxon>
        <taxon>Micrococcaceae</taxon>
        <taxon>Nesterenkonia</taxon>
    </lineage>
</organism>
<dbReference type="InterPro" id="IPR016032">
    <property type="entry name" value="Sig_transdc_resp-reg_C-effctor"/>
</dbReference>
<evidence type="ECO:0000259" key="1">
    <source>
        <dbReference type="SMART" id="SM00421"/>
    </source>
</evidence>
<keyword evidence="3" id="KW-1185">Reference proteome</keyword>
<keyword evidence="2" id="KW-0238">DNA-binding</keyword>
<dbReference type="Pfam" id="PF00196">
    <property type="entry name" value="GerE"/>
    <property type="match status" value="1"/>
</dbReference>
<gene>
    <name evidence="2" type="ORF">HNR09_001810</name>
</gene>
<protein>
    <submittedName>
        <fullName evidence="2">DNA-binding CsgD family transcriptional regulator</fullName>
    </submittedName>
</protein>
<proteinExistence type="predicted"/>
<evidence type="ECO:0000313" key="3">
    <source>
        <dbReference type="Proteomes" id="UP000535437"/>
    </source>
</evidence>
<comment type="caution">
    <text evidence="2">The sequence shown here is derived from an EMBL/GenBank/DDBJ whole genome shotgun (WGS) entry which is preliminary data.</text>
</comment>
<feature type="domain" description="HTH luxR-type" evidence="1">
    <location>
        <begin position="758"/>
        <end position="815"/>
    </location>
</feature>
<accession>A0A7Z0GMU6</accession>
<dbReference type="EMBL" id="JACCFY010000001">
    <property type="protein sequence ID" value="NYJ78399.1"/>
    <property type="molecule type" value="Genomic_DNA"/>
</dbReference>
<dbReference type="InterPro" id="IPR036388">
    <property type="entry name" value="WH-like_DNA-bd_sf"/>
</dbReference>
<name>A0A7Z0GMU6_9MICC</name>
<dbReference type="AlphaFoldDB" id="A0A7Z0GMU6"/>
<dbReference type="GO" id="GO:0003677">
    <property type="term" value="F:DNA binding"/>
    <property type="evidence" value="ECO:0007669"/>
    <property type="project" value="UniProtKB-KW"/>
</dbReference>
<dbReference type="SMART" id="SM00421">
    <property type="entry name" value="HTH_LUXR"/>
    <property type="match status" value="1"/>
</dbReference>
<dbReference type="GO" id="GO:0006355">
    <property type="term" value="P:regulation of DNA-templated transcription"/>
    <property type="evidence" value="ECO:0007669"/>
    <property type="project" value="InterPro"/>
</dbReference>
<dbReference type="Gene3D" id="1.10.10.10">
    <property type="entry name" value="Winged helix-like DNA-binding domain superfamily/Winged helix DNA-binding domain"/>
    <property type="match status" value="1"/>
</dbReference>
<dbReference type="InterPro" id="IPR000792">
    <property type="entry name" value="Tscrpt_reg_LuxR_C"/>
</dbReference>
<evidence type="ECO:0000313" key="2">
    <source>
        <dbReference type="EMBL" id="NYJ78399.1"/>
    </source>
</evidence>
<reference evidence="2 3" key="1">
    <citation type="submission" date="2020-07" db="EMBL/GenBank/DDBJ databases">
        <title>Sequencing the genomes of 1000 actinobacteria strains.</title>
        <authorList>
            <person name="Klenk H.-P."/>
        </authorList>
    </citation>
    <scope>NUCLEOTIDE SEQUENCE [LARGE SCALE GENOMIC DNA]</scope>
    <source>
        <strain evidence="2 3">DSM 15475</strain>
    </source>
</reference>
<dbReference type="SUPFAM" id="SSF46894">
    <property type="entry name" value="C-terminal effector domain of the bipartite response regulators"/>
    <property type="match status" value="1"/>
</dbReference>
<dbReference type="Proteomes" id="UP000535437">
    <property type="component" value="Unassembled WGS sequence"/>
</dbReference>
<dbReference type="RefSeq" id="WP_218881909.1">
    <property type="nucleotide sequence ID" value="NZ_BAAALL010000005.1"/>
</dbReference>